<feature type="transmembrane region" description="Helical" evidence="1">
    <location>
        <begin position="46"/>
        <end position="65"/>
    </location>
</feature>
<keyword evidence="1" id="KW-0472">Membrane</keyword>
<accession>A0A1B2HRZ7</accession>
<feature type="transmembrane region" description="Helical" evidence="1">
    <location>
        <begin position="243"/>
        <end position="261"/>
    </location>
</feature>
<evidence type="ECO:0000256" key="1">
    <source>
        <dbReference type="SAM" id="Phobius"/>
    </source>
</evidence>
<feature type="transmembrane region" description="Helical" evidence="1">
    <location>
        <begin position="20"/>
        <end position="40"/>
    </location>
</feature>
<name>A0A1B2HRZ7_9PSEU</name>
<keyword evidence="3" id="KW-1185">Reference proteome</keyword>
<organism evidence="2 3">
    <name type="scientific">Lentzea guizhouensis</name>
    <dbReference type="NCBI Taxonomy" id="1586287"/>
    <lineage>
        <taxon>Bacteria</taxon>
        <taxon>Bacillati</taxon>
        <taxon>Actinomycetota</taxon>
        <taxon>Actinomycetes</taxon>
        <taxon>Pseudonocardiales</taxon>
        <taxon>Pseudonocardiaceae</taxon>
        <taxon>Lentzea</taxon>
    </lineage>
</organism>
<dbReference type="EMBL" id="CP016793">
    <property type="protein sequence ID" value="ANZ40499.1"/>
    <property type="molecule type" value="Genomic_DNA"/>
</dbReference>
<sequence>MATATPALVARDRRLRLVRLVEVLAAVGAVTTVVAGGYLVEEVGPGASLAAASGLALLVTASFTARRVRRKVRYRVDRPNSTAWLAGKIAAVLVGGAVAVSLAWALGVPPLPRSLVVFALVGAVLGVMNTHAARWTLLQIDATGVEVGQAHVPWPSVARLELAGAAPGQVEIGVQPVPDGTVPVRTTVPAVAARRERVRWAVDTFGSPAIPIVVREPDPLDTVPPAVLPPPAGTKPTGRVRRWPAGVVVLAVVLVGGAVTLTGTADIAGRPVAAPPPPEVRYSATAIDNPCAVVDVQVLRNWSTAPEIISLPRRKTLPDHEWGHCGARGNESTGRVANLNLVVAVAESADAARAFYDAQKARDLLGTDGEAPRRGPLDGLGDSAEFEQGSRTHAGRTAHVYSLGLRDDNLCLFLKLRSEAGSAEWDGVDVPALGDTTRAEALAALQRLR</sequence>
<dbReference type="KEGG" id="led:BBK82_35290"/>
<keyword evidence="1" id="KW-1133">Transmembrane helix</keyword>
<reference evidence="2 3" key="1">
    <citation type="submission" date="2016-07" db="EMBL/GenBank/DDBJ databases">
        <title>Complete genome sequence of the Lentzea guizhouensis DHS C013.</title>
        <authorList>
            <person name="Cao C."/>
        </authorList>
    </citation>
    <scope>NUCLEOTIDE SEQUENCE [LARGE SCALE GENOMIC DNA]</scope>
    <source>
        <strain evidence="2 3">DHS C013</strain>
    </source>
</reference>
<feature type="transmembrane region" description="Helical" evidence="1">
    <location>
        <begin position="111"/>
        <end position="128"/>
    </location>
</feature>
<keyword evidence="1" id="KW-0812">Transmembrane</keyword>
<gene>
    <name evidence="2" type="ORF">BBK82_35290</name>
</gene>
<dbReference type="RefSeq" id="WP_065918838.1">
    <property type="nucleotide sequence ID" value="NZ_CP016793.1"/>
</dbReference>
<protein>
    <submittedName>
        <fullName evidence="2">Uncharacterized protein</fullName>
    </submittedName>
</protein>
<dbReference type="Proteomes" id="UP000093053">
    <property type="component" value="Chromosome"/>
</dbReference>
<proteinExistence type="predicted"/>
<evidence type="ECO:0000313" key="2">
    <source>
        <dbReference type="EMBL" id="ANZ40499.1"/>
    </source>
</evidence>
<dbReference type="AlphaFoldDB" id="A0A1B2HRZ7"/>
<feature type="transmembrane region" description="Helical" evidence="1">
    <location>
        <begin position="85"/>
        <end position="105"/>
    </location>
</feature>
<evidence type="ECO:0000313" key="3">
    <source>
        <dbReference type="Proteomes" id="UP000093053"/>
    </source>
</evidence>